<keyword evidence="2" id="KW-1185">Reference proteome</keyword>
<comment type="caution">
    <text evidence="1">The sequence shown here is derived from an EMBL/GenBank/DDBJ whole genome shotgun (WGS) entry which is preliminary data.</text>
</comment>
<name>A0A3A2Z7H3_9EURO</name>
<accession>A0A3A2Z7H3</accession>
<dbReference type="STRING" id="2070753.A0A3A2Z7H3"/>
<sequence length="150" mass="17421">MFTSILDQPFVDLYQFSYPKFGPTWIVQVKDNNKQQPSHSHLKVLIYNNLDGVDGKLYRGEVILALRLMAAQLRRLRFIKHLVAPVLLFSFMGPQHARIIEAFFTGTTLVLRPSRLYDFREKDQAAFRHFAQWYFGKPIGDTMALPESSD</sequence>
<organism evidence="1 2">
    <name type="scientific">Aspergillus sclerotialis</name>
    <dbReference type="NCBI Taxonomy" id="2070753"/>
    <lineage>
        <taxon>Eukaryota</taxon>
        <taxon>Fungi</taxon>
        <taxon>Dikarya</taxon>
        <taxon>Ascomycota</taxon>
        <taxon>Pezizomycotina</taxon>
        <taxon>Eurotiomycetes</taxon>
        <taxon>Eurotiomycetidae</taxon>
        <taxon>Eurotiales</taxon>
        <taxon>Aspergillaceae</taxon>
        <taxon>Aspergillus</taxon>
        <taxon>Aspergillus subgen. Polypaecilum</taxon>
    </lineage>
</organism>
<dbReference type="OrthoDB" id="4177740at2759"/>
<protein>
    <submittedName>
        <fullName evidence="1">Uncharacterized protein</fullName>
    </submittedName>
</protein>
<gene>
    <name evidence="1" type="ORF">PHISCL_09521</name>
</gene>
<evidence type="ECO:0000313" key="1">
    <source>
        <dbReference type="EMBL" id="RJE18143.1"/>
    </source>
</evidence>
<dbReference type="AlphaFoldDB" id="A0A3A2Z7H3"/>
<dbReference type="Proteomes" id="UP000266188">
    <property type="component" value="Unassembled WGS sequence"/>
</dbReference>
<dbReference type="EMBL" id="MVGC01000615">
    <property type="protein sequence ID" value="RJE18143.1"/>
    <property type="molecule type" value="Genomic_DNA"/>
</dbReference>
<evidence type="ECO:0000313" key="2">
    <source>
        <dbReference type="Proteomes" id="UP000266188"/>
    </source>
</evidence>
<reference evidence="2" key="1">
    <citation type="submission" date="2017-02" db="EMBL/GenBank/DDBJ databases">
        <authorList>
            <person name="Tafer H."/>
            <person name="Lopandic K."/>
        </authorList>
    </citation>
    <scope>NUCLEOTIDE SEQUENCE [LARGE SCALE GENOMIC DNA]</scope>
    <source>
        <strain evidence="2">CBS 366.77</strain>
    </source>
</reference>
<proteinExistence type="predicted"/>